<comment type="caution">
    <text evidence="2">The sequence shown here is derived from an EMBL/GenBank/DDBJ whole genome shotgun (WGS) entry which is preliminary data.</text>
</comment>
<dbReference type="AlphaFoldDB" id="A0AAW1PPD2"/>
<evidence type="ECO:0000313" key="3">
    <source>
        <dbReference type="Proteomes" id="UP001489004"/>
    </source>
</evidence>
<feature type="region of interest" description="Disordered" evidence="1">
    <location>
        <begin position="120"/>
        <end position="197"/>
    </location>
</feature>
<organism evidence="2 3">
    <name type="scientific">[Myrmecia] bisecta</name>
    <dbReference type="NCBI Taxonomy" id="41462"/>
    <lineage>
        <taxon>Eukaryota</taxon>
        <taxon>Viridiplantae</taxon>
        <taxon>Chlorophyta</taxon>
        <taxon>core chlorophytes</taxon>
        <taxon>Trebouxiophyceae</taxon>
        <taxon>Trebouxiales</taxon>
        <taxon>Trebouxiaceae</taxon>
        <taxon>Myrmecia</taxon>
    </lineage>
</organism>
<name>A0AAW1PPD2_9CHLO</name>
<dbReference type="Proteomes" id="UP001489004">
    <property type="component" value="Unassembled WGS sequence"/>
</dbReference>
<feature type="compositionally biased region" description="Low complexity" evidence="1">
    <location>
        <begin position="142"/>
        <end position="162"/>
    </location>
</feature>
<reference evidence="2 3" key="1">
    <citation type="journal article" date="2024" name="Nat. Commun.">
        <title>Phylogenomics reveals the evolutionary origins of lichenization in chlorophyte algae.</title>
        <authorList>
            <person name="Puginier C."/>
            <person name="Libourel C."/>
            <person name="Otte J."/>
            <person name="Skaloud P."/>
            <person name="Haon M."/>
            <person name="Grisel S."/>
            <person name="Petersen M."/>
            <person name="Berrin J.G."/>
            <person name="Delaux P.M."/>
            <person name="Dal Grande F."/>
            <person name="Keller J."/>
        </authorList>
    </citation>
    <scope>NUCLEOTIDE SEQUENCE [LARGE SCALE GENOMIC DNA]</scope>
    <source>
        <strain evidence="2 3">SAG 2043</strain>
    </source>
</reference>
<protein>
    <submittedName>
        <fullName evidence="2">Uncharacterized protein</fullName>
    </submittedName>
</protein>
<dbReference type="EMBL" id="JALJOR010000009">
    <property type="protein sequence ID" value="KAK9811251.1"/>
    <property type="molecule type" value="Genomic_DNA"/>
</dbReference>
<evidence type="ECO:0000313" key="2">
    <source>
        <dbReference type="EMBL" id="KAK9811251.1"/>
    </source>
</evidence>
<evidence type="ECO:0000256" key="1">
    <source>
        <dbReference type="SAM" id="MobiDB-lite"/>
    </source>
</evidence>
<keyword evidence="3" id="KW-1185">Reference proteome</keyword>
<sequence length="471" mass="50914">MSRPQSTSTGLHFTFPEWDLRLDQHGELGQPAILAEIQQGRSKDWLQELEELSDEVPATDQAGEHELVVSRDHLPEETHGAACHAANQPLDSNSGTGQFTGNGIATLLCSSIDPTGNKRYHTSAGLTQGQPPSDPATAVSISAPSPGQALAASAASGAPQGLDQPGDACFYPTPPTGGSQHGQHAEQRARAASQHGQHRQLRAKLEQAALQAAGRSAVAGAGGPVQPTAWLVAKGMQQAGVVGRLFLGLWQAHDRVRLALCTLWEEGQLADAATVRRLIIKLTRFKWSLTYEAMNCAFVQCADCVALELKALLPGNTELSTRQDYELWSRLLAAWGRYRKWMAQVVSMCGLLVECVSAERGAEMLARGRLDSPTLFDAAKGAFRSQVLVAYGLRRPLQAALLRGRRAHGQPQSVAGLMCDIRKCLQELDVADDNTQVEAQHTREKLRRCFGLEGSVMDLQLRGPLRVPPLQ</sequence>
<accession>A0AAW1PPD2</accession>
<gene>
    <name evidence="2" type="ORF">WJX72_000646</name>
</gene>
<proteinExistence type="predicted"/>